<comment type="caution">
    <text evidence="1">The sequence shown here is derived from an EMBL/GenBank/DDBJ whole genome shotgun (WGS) entry which is preliminary data.</text>
</comment>
<organism evidence="1 2">
    <name type="scientific">Necator americanus</name>
    <name type="common">Human hookworm</name>
    <dbReference type="NCBI Taxonomy" id="51031"/>
    <lineage>
        <taxon>Eukaryota</taxon>
        <taxon>Metazoa</taxon>
        <taxon>Ecdysozoa</taxon>
        <taxon>Nematoda</taxon>
        <taxon>Chromadorea</taxon>
        <taxon>Rhabditida</taxon>
        <taxon>Rhabditina</taxon>
        <taxon>Rhabditomorpha</taxon>
        <taxon>Strongyloidea</taxon>
        <taxon>Ancylostomatidae</taxon>
        <taxon>Bunostominae</taxon>
        <taxon>Necator</taxon>
    </lineage>
</organism>
<dbReference type="Proteomes" id="UP001303046">
    <property type="component" value="Unassembled WGS sequence"/>
</dbReference>
<protein>
    <submittedName>
        <fullName evidence="1">Uncharacterized protein</fullName>
    </submittedName>
</protein>
<evidence type="ECO:0000313" key="2">
    <source>
        <dbReference type="Proteomes" id="UP001303046"/>
    </source>
</evidence>
<dbReference type="EMBL" id="JAVFWL010000002">
    <property type="protein sequence ID" value="KAK6734413.1"/>
    <property type="molecule type" value="Genomic_DNA"/>
</dbReference>
<keyword evidence="2" id="KW-1185">Reference proteome</keyword>
<name>A0ABR1C7C9_NECAM</name>
<gene>
    <name evidence="1" type="primary">Necator_chrII.g5707</name>
    <name evidence="1" type="ORF">RB195_017914</name>
</gene>
<accession>A0ABR1C7C9</accession>
<evidence type="ECO:0000313" key="1">
    <source>
        <dbReference type="EMBL" id="KAK6734413.1"/>
    </source>
</evidence>
<proteinExistence type="predicted"/>
<sequence length="87" mass="9372">MGLCQRLCAPLSAATVPKCTVAREIILSSSATISRHGLLRFSGCLQPMRAFSSPAIFAHRLGYRLLRFGRLMTAHMLSNRPGTAVGA</sequence>
<reference evidence="1 2" key="1">
    <citation type="submission" date="2023-08" db="EMBL/GenBank/DDBJ databases">
        <title>A Necator americanus chromosomal reference genome.</title>
        <authorList>
            <person name="Ilik V."/>
            <person name="Petrzelkova K.J."/>
            <person name="Pardy F."/>
            <person name="Fuh T."/>
            <person name="Niatou-Singa F.S."/>
            <person name="Gouil Q."/>
            <person name="Baker L."/>
            <person name="Ritchie M.E."/>
            <person name="Jex A.R."/>
            <person name="Gazzola D."/>
            <person name="Li H."/>
            <person name="Toshio Fujiwara R."/>
            <person name="Zhan B."/>
            <person name="Aroian R.V."/>
            <person name="Pafco B."/>
            <person name="Schwarz E.M."/>
        </authorList>
    </citation>
    <scope>NUCLEOTIDE SEQUENCE [LARGE SCALE GENOMIC DNA]</scope>
    <source>
        <strain evidence="1 2">Aroian</strain>
        <tissue evidence="1">Whole animal</tissue>
    </source>
</reference>